<keyword evidence="3" id="KW-1185">Reference proteome</keyword>
<dbReference type="SUPFAM" id="SSF56672">
    <property type="entry name" value="DNA/RNA polymerases"/>
    <property type="match status" value="1"/>
</dbReference>
<evidence type="ECO:0000313" key="2">
    <source>
        <dbReference type="EMBL" id="GKV11514.1"/>
    </source>
</evidence>
<dbReference type="InterPro" id="IPR043502">
    <property type="entry name" value="DNA/RNA_pol_sf"/>
</dbReference>
<evidence type="ECO:0000313" key="3">
    <source>
        <dbReference type="Proteomes" id="UP001054252"/>
    </source>
</evidence>
<feature type="region of interest" description="Disordered" evidence="1">
    <location>
        <begin position="296"/>
        <end position="368"/>
    </location>
</feature>
<feature type="compositionally biased region" description="Low complexity" evidence="1">
    <location>
        <begin position="100"/>
        <end position="117"/>
    </location>
</feature>
<dbReference type="InterPro" id="IPR036397">
    <property type="entry name" value="RNaseH_sf"/>
</dbReference>
<sequence>MTHLRALQAQPLGQGQSQPPNNLPLHLPPSIPNLFPHVDRAEGGDENQPHNLAHNSTSTTNQDVVTTQLAAMQQQFGVFQLVLAQLLARNNLGNPLINLLNPTQQPPVQQQDPQPVQHAPALSESQVQSHVAPAQKPLPDDVTRCLDSLEKLVADFKIPWLETYDGMKDPHDHLHAFYSCISRSEMASAFATKFSSRRLIRKTTSELMRVKQREGESLKNYMSRFNDAVLEVSSFNQTVGIAADRTKPFILSGIDSTDSTGRSGPIFKTLPVATFNEVNDRSLKFITAEEYTLSQKPVLPKNQNPNWRDEGQSRKRMKTTQDRGPMSTSTTRFRSEQPKFVKEQGPQSQGSRNAGNRQGVGYQQAPPPLPPLARIIHMITGGLEAGGLSSKQRKIRPALTKIRAVVSQFHPCMKFPTPMGISILRGNQEVARHCYITSVTRPQKGKDQTLETIPQHVHDSQQVMGVEIVDNRLEVETRATPVEDVEEMQIDDGDPNRKTQIGTQLNPKEIADLIAFLRANKDVFTWISADMSGIPTSVIKEEVEKLLQASFVRRVDYYEWVANPVLVKKANVASKNERLSFLDAYSGYHQVPMALEDEEKPSFYAGDEIYCYVMMPFGLKNVVKNLKAEDHLADLDETFNNLRKNRMRLNPAKCIFSVEFGKFLGIMVSRRGIEVNPKKIRIAEIMRSATQKDESGKQKKFEWNQECQAAFDELKSYLSSPPLLTKAIDEEILYLYLDSLSKFASDSSLSSKLVFMEVLDEPSFTKPRMMEISTDPDTPSWTNPIISFLRDGTMPEDKQEVMRLRKKASRYTFVDGVLYKRSFSLPLLQCLNPYEVEYALRDVHEGRCPKCQFFVHLTHQPAKELMNLVAPWHFAQWGLDLLGPFRKGVGGVTHLIIGVNYFMKWVEARPLSNLTSRKVKDFVFGSIIYKYKIPNQIVADNESNGIVESINKAILEGIKPRLEQHKARWADELNNVLWAHRTTSQITTCETPYHLAFGTKAVIPIKIGVPSFKVSLTGFETRFGKLAPNWKGPYTVAKVPHPGAYILQDVEGKQIPRVWNVNNVKKFYP</sequence>
<protein>
    <submittedName>
        <fullName evidence="2">Uncharacterized protein</fullName>
    </submittedName>
</protein>
<dbReference type="Gene3D" id="3.30.420.10">
    <property type="entry name" value="Ribonuclease H-like superfamily/Ribonuclease H"/>
    <property type="match status" value="2"/>
</dbReference>
<name>A0AAV5JA78_9ROSI</name>
<dbReference type="InterPro" id="IPR012337">
    <property type="entry name" value="RNaseH-like_sf"/>
</dbReference>
<dbReference type="GO" id="GO:0003676">
    <property type="term" value="F:nucleic acid binding"/>
    <property type="evidence" value="ECO:0007669"/>
    <property type="project" value="InterPro"/>
</dbReference>
<reference evidence="2 3" key="1">
    <citation type="journal article" date="2021" name="Commun. Biol.">
        <title>The genome of Shorea leprosula (Dipterocarpaceae) highlights the ecological relevance of drought in aseasonal tropical rainforests.</title>
        <authorList>
            <person name="Ng K.K.S."/>
            <person name="Kobayashi M.J."/>
            <person name="Fawcett J.A."/>
            <person name="Hatakeyama M."/>
            <person name="Paape T."/>
            <person name="Ng C.H."/>
            <person name="Ang C.C."/>
            <person name="Tnah L.H."/>
            <person name="Lee C.T."/>
            <person name="Nishiyama T."/>
            <person name="Sese J."/>
            <person name="O'Brien M.J."/>
            <person name="Copetti D."/>
            <person name="Mohd Noor M.I."/>
            <person name="Ong R.C."/>
            <person name="Putra M."/>
            <person name="Sireger I.Z."/>
            <person name="Indrioko S."/>
            <person name="Kosugi Y."/>
            <person name="Izuno A."/>
            <person name="Isagi Y."/>
            <person name="Lee S.L."/>
            <person name="Shimizu K.K."/>
        </authorList>
    </citation>
    <scope>NUCLEOTIDE SEQUENCE [LARGE SCALE GENOMIC DNA]</scope>
    <source>
        <strain evidence="2">214</strain>
    </source>
</reference>
<feature type="region of interest" description="Disordered" evidence="1">
    <location>
        <begin position="100"/>
        <end position="139"/>
    </location>
</feature>
<dbReference type="PANTHER" id="PTHR48475:SF2">
    <property type="entry name" value="RIBONUCLEASE H"/>
    <property type="match status" value="1"/>
</dbReference>
<organism evidence="2 3">
    <name type="scientific">Rubroshorea leprosula</name>
    <dbReference type="NCBI Taxonomy" id="152421"/>
    <lineage>
        <taxon>Eukaryota</taxon>
        <taxon>Viridiplantae</taxon>
        <taxon>Streptophyta</taxon>
        <taxon>Embryophyta</taxon>
        <taxon>Tracheophyta</taxon>
        <taxon>Spermatophyta</taxon>
        <taxon>Magnoliopsida</taxon>
        <taxon>eudicotyledons</taxon>
        <taxon>Gunneridae</taxon>
        <taxon>Pentapetalae</taxon>
        <taxon>rosids</taxon>
        <taxon>malvids</taxon>
        <taxon>Malvales</taxon>
        <taxon>Dipterocarpaceae</taxon>
        <taxon>Rubroshorea</taxon>
    </lineage>
</organism>
<feature type="compositionally biased region" description="Basic and acidic residues" evidence="1">
    <location>
        <begin position="333"/>
        <end position="342"/>
    </location>
</feature>
<dbReference type="Proteomes" id="UP001054252">
    <property type="component" value="Unassembled WGS sequence"/>
</dbReference>
<dbReference type="AlphaFoldDB" id="A0AAV5JA78"/>
<gene>
    <name evidence="2" type="ORF">SLEP1_g22768</name>
</gene>
<dbReference type="PANTHER" id="PTHR48475">
    <property type="entry name" value="RIBONUCLEASE H"/>
    <property type="match status" value="1"/>
</dbReference>
<proteinExistence type="predicted"/>
<dbReference type="Gene3D" id="3.30.70.270">
    <property type="match status" value="1"/>
</dbReference>
<evidence type="ECO:0000256" key="1">
    <source>
        <dbReference type="SAM" id="MobiDB-lite"/>
    </source>
</evidence>
<feature type="compositionally biased region" description="Polar residues" evidence="1">
    <location>
        <begin position="49"/>
        <end position="59"/>
    </location>
</feature>
<feature type="compositionally biased region" description="Polar residues" evidence="1">
    <location>
        <begin position="345"/>
        <end position="356"/>
    </location>
</feature>
<accession>A0AAV5JA78</accession>
<dbReference type="Gene3D" id="3.10.10.10">
    <property type="entry name" value="HIV Type 1 Reverse Transcriptase, subunit A, domain 1"/>
    <property type="match status" value="1"/>
</dbReference>
<dbReference type="EMBL" id="BPVZ01000034">
    <property type="protein sequence ID" value="GKV11514.1"/>
    <property type="molecule type" value="Genomic_DNA"/>
</dbReference>
<comment type="caution">
    <text evidence="2">The sequence shown here is derived from an EMBL/GenBank/DDBJ whole genome shotgun (WGS) entry which is preliminary data.</text>
</comment>
<dbReference type="SUPFAM" id="SSF53098">
    <property type="entry name" value="Ribonuclease H-like"/>
    <property type="match status" value="1"/>
</dbReference>
<feature type="region of interest" description="Disordered" evidence="1">
    <location>
        <begin position="1"/>
        <end position="59"/>
    </location>
</feature>
<dbReference type="CDD" id="cd01647">
    <property type="entry name" value="RT_LTR"/>
    <property type="match status" value="1"/>
</dbReference>
<dbReference type="InterPro" id="IPR043128">
    <property type="entry name" value="Rev_trsase/Diguanyl_cyclase"/>
</dbReference>